<organism evidence="14 15">
    <name type="scientific">Microbacterium gilvum</name>
    <dbReference type="NCBI Taxonomy" id="1336204"/>
    <lineage>
        <taxon>Bacteria</taxon>
        <taxon>Bacillati</taxon>
        <taxon>Actinomycetota</taxon>
        <taxon>Actinomycetes</taxon>
        <taxon>Micrococcales</taxon>
        <taxon>Microbacteriaceae</taxon>
        <taxon>Microbacterium</taxon>
    </lineage>
</organism>
<keyword evidence="8" id="KW-0784">Thiamine biosynthesis</keyword>
<comment type="similarity">
    <text evidence="3">Belongs to the NMT1/THI5 family.</text>
</comment>
<dbReference type="RefSeq" id="WP_345441843.1">
    <property type="nucleotide sequence ID" value="NZ_BAABKO010000007.1"/>
</dbReference>
<gene>
    <name evidence="14" type="ORF">GCM10023351_33230</name>
</gene>
<dbReference type="Pfam" id="PF09084">
    <property type="entry name" value="NMT1"/>
    <property type="match status" value="1"/>
</dbReference>
<dbReference type="SUPFAM" id="SSF53850">
    <property type="entry name" value="Periplasmic binding protein-like II"/>
    <property type="match status" value="1"/>
</dbReference>
<evidence type="ECO:0000256" key="11">
    <source>
        <dbReference type="ARBA" id="ARBA00048179"/>
    </source>
</evidence>
<dbReference type="EMBL" id="BAABKO010000007">
    <property type="protein sequence ID" value="GAA4784906.1"/>
    <property type="molecule type" value="Genomic_DNA"/>
</dbReference>
<comment type="pathway">
    <text evidence="2">Cofactor biosynthesis; thiamine diphosphate biosynthesis.</text>
</comment>
<dbReference type="InterPro" id="IPR027939">
    <property type="entry name" value="NMT1/THI5"/>
</dbReference>
<keyword evidence="12" id="KW-0732">Signal</keyword>
<sequence>MPRPSRARFAAAAALASASALVLAGCSAAEEPATGADGEELTTIRVSLGWISNVEWAGFWIADANGYYAEEGLDIEWIGGGPNAPTTMATVAAGDADLGIVPGTQSWLQSFADGNDWTAIGALFQESPGALVSLASDPVETAEDLVGKTVLGQEGTQINYDAIFQLAGLEPDYDFIPVGFDIAPLVEGQGVAYTAYSTNQPIMLEEQYDMSPDDYVVTMYSDLGMPLYGNVVYGDSAYVEENGDAMEGFLRASIRGWEENGDDPAVGAQLAVEEYGADLGLDLTQQTRENELQQPLVVGSYGDPLFWMDAELMTDLMYPGLEAAGYGDVPAPEEYIDMSYLEAAHASLEG</sequence>
<protein>
    <recommendedName>
        <fullName evidence="10">Thiamine pyrimidine synthase</fullName>
    </recommendedName>
</protein>
<comment type="caution">
    <text evidence="14">The sequence shown here is derived from an EMBL/GenBank/DDBJ whole genome shotgun (WGS) entry which is preliminary data.</text>
</comment>
<keyword evidence="7" id="KW-0663">Pyridoxal phosphate</keyword>
<accession>A0ABP9AQQ5</accession>
<evidence type="ECO:0000256" key="1">
    <source>
        <dbReference type="ARBA" id="ARBA00003469"/>
    </source>
</evidence>
<reference evidence="15" key="1">
    <citation type="journal article" date="2019" name="Int. J. Syst. Evol. Microbiol.">
        <title>The Global Catalogue of Microorganisms (GCM) 10K type strain sequencing project: providing services to taxonomists for standard genome sequencing and annotation.</title>
        <authorList>
            <consortium name="The Broad Institute Genomics Platform"/>
            <consortium name="The Broad Institute Genome Sequencing Center for Infectious Disease"/>
            <person name="Wu L."/>
            <person name="Ma J."/>
        </authorList>
    </citation>
    <scope>NUCLEOTIDE SEQUENCE [LARGE SCALE GENOMIC DNA]</scope>
    <source>
        <strain evidence="15">JCM 18537</strain>
    </source>
</reference>
<dbReference type="PANTHER" id="PTHR31528">
    <property type="entry name" value="4-AMINO-5-HYDROXYMETHYL-2-METHYLPYRIMIDINE PHOSPHATE SYNTHASE THI11-RELATED"/>
    <property type="match status" value="1"/>
</dbReference>
<evidence type="ECO:0000256" key="12">
    <source>
        <dbReference type="SAM" id="SignalP"/>
    </source>
</evidence>
<evidence type="ECO:0000259" key="13">
    <source>
        <dbReference type="Pfam" id="PF09084"/>
    </source>
</evidence>
<feature type="signal peptide" evidence="12">
    <location>
        <begin position="1"/>
        <end position="24"/>
    </location>
</feature>
<feature type="chain" id="PRO_5047439419" description="Thiamine pyrimidine synthase" evidence="12">
    <location>
        <begin position="25"/>
        <end position="350"/>
    </location>
</feature>
<keyword evidence="9" id="KW-0408">Iron</keyword>
<keyword evidence="15" id="KW-1185">Reference proteome</keyword>
<comment type="function">
    <text evidence="1">Responsible for the formation of the pyrimidine heterocycle in the thiamine biosynthesis pathway. Catalyzes the formation of hydroxymethylpyrimidine phosphate (HMP-P) from histidine and pyridoxal phosphate (PLP). The protein uses PLP and the active site histidine to form HMP-P, generating an inactive enzyme. The enzyme can only undergo a single turnover, which suggests it is a suicide enzyme.</text>
</comment>
<name>A0ABP9AQQ5_9MICO</name>
<evidence type="ECO:0000313" key="15">
    <source>
        <dbReference type="Proteomes" id="UP001501645"/>
    </source>
</evidence>
<dbReference type="Proteomes" id="UP001501645">
    <property type="component" value="Unassembled WGS sequence"/>
</dbReference>
<comment type="subunit">
    <text evidence="4">Homodimer.</text>
</comment>
<evidence type="ECO:0000256" key="3">
    <source>
        <dbReference type="ARBA" id="ARBA00009406"/>
    </source>
</evidence>
<keyword evidence="6" id="KW-0479">Metal-binding</keyword>
<feature type="domain" description="SsuA/THI5-like" evidence="13">
    <location>
        <begin position="54"/>
        <end position="264"/>
    </location>
</feature>
<evidence type="ECO:0000256" key="4">
    <source>
        <dbReference type="ARBA" id="ARBA00011738"/>
    </source>
</evidence>
<comment type="catalytic activity">
    <reaction evidence="11">
        <text>N(6)-(pyridoxal phosphate)-L-lysyl-[4-amino-5-hydroxymethyl-2-methylpyrimidine phosphate synthase] + L-histidyl-[4-amino-5-hydroxymethyl-2-methylpyrimidine phosphate synthase] + 2 Fe(3+) + 4 H2O = L-lysyl-[4-amino-5-hydroxymethyl-2-methylpyrimidine phosphate synthase] + (2S)-2-amino-5-hydroxy-4-oxopentanoyl-[4-amino-5-hydroxymethyl-2-methylpyrimidine phosphate synthase] + 4-amino-2-methyl-5-(phosphooxymethyl)pyrimidine + 3-oxopropanoate + 2 Fe(2+) + 2 H(+)</text>
        <dbReference type="Rhea" id="RHEA:65756"/>
        <dbReference type="Rhea" id="RHEA-COMP:16892"/>
        <dbReference type="Rhea" id="RHEA-COMP:16893"/>
        <dbReference type="Rhea" id="RHEA-COMP:16894"/>
        <dbReference type="Rhea" id="RHEA-COMP:16895"/>
        <dbReference type="ChEBI" id="CHEBI:15377"/>
        <dbReference type="ChEBI" id="CHEBI:15378"/>
        <dbReference type="ChEBI" id="CHEBI:29033"/>
        <dbReference type="ChEBI" id="CHEBI:29034"/>
        <dbReference type="ChEBI" id="CHEBI:29969"/>
        <dbReference type="ChEBI" id="CHEBI:29979"/>
        <dbReference type="ChEBI" id="CHEBI:33190"/>
        <dbReference type="ChEBI" id="CHEBI:58354"/>
        <dbReference type="ChEBI" id="CHEBI:143915"/>
        <dbReference type="ChEBI" id="CHEBI:157692"/>
    </reaction>
    <physiologicalReaction direction="left-to-right" evidence="11">
        <dbReference type="Rhea" id="RHEA:65757"/>
    </physiologicalReaction>
</comment>
<evidence type="ECO:0000256" key="8">
    <source>
        <dbReference type="ARBA" id="ARBA00022977"/>
    </source>
</evidence>
<evidence type="ECO:0000256" key="10">
    <source>
        <dbReference type="ARBA" id="ARBA00033171"/>
    </source>
</evidence>
<dbReference type="PANTHER" id="PTHR31528:SF1">
    <property type="entry name" value="4-AMINO-5-HYDROXYMETHYL-2-METHYLPYRIMIDINE PHOSPHATE SYNTHASE THI11-RELATED"/>
    <property type="match status" value="1"/>
</dbReference>
<evidence type="ECO:0000256" key="9">
    <source>
        <dbReference type="ARBA" id="ARBA00023004"/>
    </source>
</evidence>
<proteinExistence type="inferred from homology"/>
<evidence type="ECO:0000256" key="2">
    <source>
        <dbReference type="ARBA" id="ARBA00004948"/>
    </source>
</evidence>
<dbReference type="InterPro" id="IPR015168">
    <property type="entry name" value="SsuA/THI5"/>
</dbReference>
<evidence type="ECO:0000313" key="14">
    <source>
        <dbReference type="EMBL" id="GAA4784906.1"/>
    </source>
</evidence>
<evidence type="ECO:0000256" key="6">
    <source>
        <dbReference type="ARBA" id="ARBA00022723"/>
    </source>
</evidence>
<evidence type="ECO:0000256" key="7">
    <source>
        <dbReference type="ARBA" id="ARBA00022898"/>
    </source>
</evidence>
<dbReference type="PROSITE" id="PS51257">
    <property type="entry name" value="PROKAR_LIPOPROTEIN"/>
    <property type="match status" value="1"/>
</dbReference>
<evidence type="ECO:0000256" key="5">
    <source>
        <dbReference type="ARBA" id="ARBA00022679"/>
    </source>
</evidence>
<keyword evidence="5" id="KW-0808">Transferase</keyword>
<dbReference type="Gene3D" id="3.40.190.10">
    <property type="entry name" value="Periplasmic binding protein-like II"/>
    <property type="match status" value="2"/>
</dbReference>